<evidence type="ECO:0000313" key="3">
    <source>
        <dbReference type="EMBL" id="KOY16859.1"/>
    </source>
</evidence>
<proteinExistence type="predicted"/>
<organism evidence="3 4">
    <name type="scientific">Paenibacillus xylanivorans</name>
    <dbReference type="NCBI Taxonomy" id="1705561"/>
    <lineage>
        <taxon>Bacteria</taxon>
        <taxon>Bacillati</taxon>
        <taxon>Bacillota</taxon>
        <taxon>Bacilli</taxon>
        <taxon>Bacillales</taxon>
        <taxon>Paenibacillaceae</taxon>
        <taxon>Paenibacillus</taxon>
    </lineage>
</organism>
<evidence type="ECO:0000259" key="2">
    <source>
        <dbReference type="Pfam" id="PF26353"/>
    </source>
</evidence>
<gene>
    <name evidence="3" type="ORF">AMS66_08275</name>
</gene>
<dbReference type="InterPro" id="IPR058780">
    <property type="entry name" value="YhfM-like_dom"/>
</dbReference>
<reference evidence="3 4" key="1">
    <citation type="submission" date="2015-08" db="EMBL/GenBank/DDBJ databases">
        <title>Draft genome sequence of cellulolytic and xylanolytic Paenibacillus sp. A59, isolated from a decaying forest soil from Patagonia, Argentina.</title>
        <authorList>
            <person name="Ghio S."/>
            <person name="Caceres A.M."/>
            <person name="Talia P."/>
            <person name="Grasso D."/>
            <person name="Campos E."/>
        </authorList>
    </citation>
    <scope>NUCLEOTIDE SEQUENCE [LARGE SCALE GENOMIC DNA]</scope>
    <source>
        <strain evidence="3 4">A59</strain>
    </source>
</reference>
<protein>
    <recommendedName>
        <fullName evidence="2">YhfM-like domain-containing protein</fullName>
    </recommendedName>
</protein>
<feature type="chain" id="PRO_5038879166" description="YhfM-like domain-containing protein" evidence="1">
    <location>
        <begin position="20"/>
        <end position="142"/>
    </location>
</feature>
<name>A0A0M9BQN5_9BACL</name>
<dbReference type="Pfam" id="PF26353">
    <property type="entry name" value="YhfM"/>
    <property type="match status" value="1"/>
</dbReference>
<feature type="signal peptide" evidence="1">
    <location>
        <begin position="1"/>
        <end position="19"/>
    </location>
</feature>
<keyword evidence="1" id="KW-0732">Signal</keyword>
<sequence length="142" mass="15504">MLMKKAGILLGLFAVLLAACNPPNGTNSNPKEALPSLVTLTCNPNFTIEACVDVEIEDPVEIGIVIEAINKAERISGILDYSVEYKMNLTDADGSITMYDFSIGKDPKQSALLVNHEDTHVGYRISIEDANQLRKLIQSHTD</sequence>
<dbReference type="EMBL" id="LITU01000050">
    <property type="protein sequence ID" value="KOY16859.1"/>
    <property type="molecule type" value="Genomic_DNA"/>
</dbReference>
<dbReference type="Proteomes" id="UP000037688">
    <property type="component" value="Unassembled WGS sequence"/>
</dbReference>
<dbReference type="AlphaFoldDB" id="A0A0M9BQN5"/>
<evidence type="ECO:0000313" key="4">
    <source>
        <dbReference type="Proteomes" id="UP000037688"/>
    </source>
</evidence>
<evidence type="ECO:0000256" key="1">
    <source>
        <dbReference type="SAM" id="SignalP"/>
    </source>
</evidence>
<feature type="domain" description="YhfM-like" evidence="2">
    <location>
        <begin position="53"/>
        <end position="139"/>
    </location>
</feature>
<dbReference type="PATRIC" id="fig|1705561.3.peg.1487"/>
<comment type="caution">
    <text evidence="3">The sequence shown here is derived from an EMBL/GenBank/DDBJ whole genome shotgun (WGS) entry which is preliminary data.</text>
</comment>
<accession>A0A0M9BQN5</accession>
<keyword evidence="4" id="KW-1185">Reference proteome</keyword>
<dbReference type="PROSITE" id="PS51257">
    <property type="entry name" value="PROKAR_LIPOPROTEIN"/>
    <property type="match status" value="1"/>
</dbReference>